<proteinExistence type="predicted"/>
<name>A0A0L8GAQ5_OCTBM</name>
<feature type="chain" id="PRO_5005582848" description="Secreted protein" evidence="1">
    <location>
        <begin position="23"/>
        <end position="94"/>
    </location>
</feature>
<reference evidence="2" key="1">
    <citation type="submission" date="2015-07" db="EMBL/GenBank/DDBJ databases">
        <title>MeaNS - Measles Nucleotide Surveillance Program.</title>
        <authorList>
            <person name="Tran T."/>
            <person name="Druce J."/>
        </authorList>
    </citation>
    <scope>NUCLEOTIDE SEQUENCE</scope>
    <source>
        <strain evidence="2">UCB-OBI-ISO-001</strain>
        <tissue evidence="2">Gonad</tissue>
    </source>
</reference>
<accession>A0A0L8GAQ5</accession>
<evidence type="ECO:0000256" key="1">
    <source>
        <dbReference type="SAM" id="SignalP"/>
    </source>
</evidence>
<keyword evidence="1" id="KW-0732">Signal</keyword>
<evidence type="ECO:0008006" key="3">
    <source>
        <dbReference type="Google" id="ProtNLM"/>
    </source>
</evidence>
<sequence>MFIIRLVIILLTLRGGGIKCNASLWWELILELRRYRRNQLWSVTHTFLQSLQSIDPNNNINNKDGFSNRGTRPQFWRWGRWEKGMREGIIQSII</sequence>
<gene>
    <name evidence="2" type="ORF">OCBIM_22036740mg</name>
</gene>
<feature type="signal peptide" evidence="1">
    <location>
        <begin position="1"/>
        <end position="22"/>
    </location>
</feature>
<protein>
    <recommendedName>
        <fullName evidence="3">Secreted protein</fullName>
    </recommendedName>
</protein>
<evidence type="ECO:0000313" key="2">
    <source>
        <dbReference type="EMBL" id="KOF74107.1"/>
    </source>
</evidence>
<organism evidence="2">
    <name type="scientific">Octopus bimaculoides</name>
    <name type="common">California two-spotted octopus</name>
    <dbReference type="NCBI Taxonomy" id="37653"/>
    <lineage>
        <taxon>Eukaryota</taxon>
        <taxon>Metazoa</taxon>
        <taxon>Spiralia</taxon>
        <taxon>Lophotrochozoa</taxon>
        <taxon>Mollusca</taxon>
        <taxon>Cephalopoda</taxon>
        <taxon>Coleoidea</taxon>
        <taxon>Octopodiformes</taxon>
        <taxon>Octopoda</taxon>
        <taxon>Incirrata</taxon>
        <taxon>Octopodidae</taxon>
        <taxon>Octopus</taxon>
    </lineage>
</organism>
<dbReference type="AlphaFoldDB" id="A0A0L8GAQ5"/>
<dbReference type="EMBL" id="KQ422849">
    <property type="protein sequence ID" value="KOF74107.1"/>
    <property type="molecule type" value="Genomic_DNA"/>
</dbReference>